<reference evidence="2 3" key="1">
    <citation type="submission" date="2015-01" db="EMBL/GenBank/DDBJ databases">
        <title>Genome of allotetraploid Gossypium barbadense reveals genomic plasticity and fiber elongation in cotton evolution.</title>
        <authorList>
            <person name="Chen X."/>
            <person name="Liu X."/>
            <person name="Zhao B."/>
            <person name="Zheng H."/>
            <person name="Hu Y."/>
            <person name="Lu G."/>
            <person name="Yang C."/>
            <person name="Chen J."/>
            <person name="Shan C."/>
            <person name="Zhang L."/>
            <person name="Zhou Y."/>
            <person name="Wang L."/>
            <person name="Guo W."/>
            <person name="Bai Y."/>
            <person name="Ruan J."/>
            <person name="Shangguan X."/>
            <person name="Mao Y."/>
            <person name="Jiang J."/>
            <person name="Zhu Y."/>
            <person name="Lei J."/>
            <person name="Kang H."/>
            <person name="Chen S."/>
            <person name="He X."/>
            <person name="Wang R."/>
            <person name="Wang Y."/>
            <person name="Chen J."/>
            <person name="Wang L."/>
            <person name="Yu S."/>
            <person name="Wang B."/>
            <person name="Wei J."/>
            <person name="Song S."/>
            <person name="Lu X."/>
            <person name="Gao Z."/>
            <person name="Gu W."/>
            <person name="Deng X."/>
            <person name="Ma D."/>
            <person name="Wang S."/>
            <person name="Liang W."/>
            <person name="Fang L."/>
            <person name="Cai C."/>
            <person name="Zhu X."/>
            <person name="Zhou B."/>
            <person name="Zhang Y."/>
            <person name="Chen Z."/>
            <person name="Xu S."/>
            <person name="Zhu R."/>
            <person name="Wang S."/>
            <person name="Zhang T."/>
            <person name="Zhao G."/>
        </authorList>
    </citation>
    <scope>NUCLEOTIDE SEQUENCE [LARGE SCALE GENOMIC DNA]</scope>
    <source>
        <strain evidence="3">cv. Xinhai21</strain>
        <tissue evidence="2">Leaf</tissue>
    </source>
</reference>
<name>A0A2P5WAH4_GOSBA</name>
<dbReference type="Proteomes" id="UP000239757">
    <property type="component" value="Unassembled WGS sequence"/>
</dbReference>
<accession>A0A2P5WAH4</accession>
<dbReference type="SUPFAM" id="SSF53098">
    <property type="entry name" value="Ribonuclease H-like"/>
    <property type="match status" value="1"/>
</dbReference>
<dbReference type="Gene3D" id="3.30.420.10">
    <property type="entry name" value="Ribonuclease H-like superfamily/Ribonuclease H"/>
    <property type="match status" value="1"/>
</dbReference>
<sequence>MFMLGQTASRIPSIILGMNAAHGSPRESDMLLIAALDRSTASDYTQSLKLEMIDSLFKPVSDKGSLENVLHGTVIGNKVCHPKDNDFYLGTHAEMIGSTRQTHYQVLLDQAGFSANDLQ</sequence>
<protein>
    <recommendedName>
        <fullName evidence="1">Piwi domain-containing protein</fullName>
    </recommendedName>
</protein>
<dbReference type="AlphaFoldDB" id="A0A2P5WAH4"/>
<gene>
    <name evidence="2" type="ORF">GOBAR_AA32604</name>
</gene>
<dbReference type="EMBL" id="KZ668378">
    <property type="protein sequence ID" value="PPR88085.1"/>
    <property type="molecule type" value="Genomic_DNA"/>
</dbReference>
<dbReference type="InterPro" id="IPR012337">
    <property type="entry name" value="RNaseH-like_sf"/>
</dbReference>
<dbReference type="PANTHER" id="PTHR22891">
    <property type="entry name" value="EUKARYOTIC TRANSLATION INITIATION FACTOR 2C"/>
    <property type="match status" value="1"/>
</dbReference>
<dbReference type="Pfam" id="PF02171">
    <property type="entry name" value="Piwi"/>
    <property type="match status" value="1"/>
</dbReference>
<dbReference type="GO" id="GO:0003676">
    <property type="term" value="F:nucleic acid binding"/>
    <property type="evidence" value="ECO:0007669"/>
    <property type="project" value="InterPro"/>
</dbReference>
<dbReference type="InterPro" id="IPR003165">
    <property type="entry name" value="Piwi"/>
</dbReference>
<dbReference type="OrthoDB" id="1860322at2759"/>
<evidence type="ECO:0000313" key="2">
    <source>
        <dbReference type="EMBL" id="PPR88085.1"/>
    </source>
</evidence>
<evidence type="ECO:0000259" key="1">
    <source>
        <dbReference type="Pfam" id="PF02171"/>
    </source>
</evidence>
<dbReference type="InterPro" id="IPR036397">
    <property type="entry name" value="RNaseH_sf"/>
</dbReference>
<feature type="domain" description="Piwi" evidence="1">
    <location>
        <begin position="65"/>
        <end position="119"/>
    </location>
</feature>
<proteinExistence type="predicted"/>
<evidence type="ECO:0000313" key="3">
    <source>
        <dbReference type="Proteomes" id="UP000239757"/>
    </source>
</evidence>
<organism evidence="2 3">
    <name type="scientific">Gossypium barbadense</name>
    <name type="common">Sea Island cotton</name>
    <name type="synonym">Hibiscus barbadensis</name>
    <dbReference type="NCBI Taxonomy" id="3634"/>
    <lineage>
        <taxon>Eukaryota</taxon>
        <taxon>Viridiplantae</taxon>
        <taxon>Streptophyta</taxon>
        <taxon>Embryophyta</taxon>
        <taxon>Tracheophyta</taxon>
        <taxon>Spermatophyta</taxon>
        <taxon>Magnoliopsida</taxon>
        <taxon>eudicotyledons</taxon>
        <taxon>Gunneridae</taxon>
        <taxon>Pentapetalae</taxon>
        <taxon>rosids</taxon>
        <taxon>malvids</taxon>
        <taxon>Malvales</taxon>
        <taxon>Malvaceae</taxon>
        <taxon>Malvoideae</taxon>
        <taxon>Gossypium</taxon>
    </lineage>
</organism>